<reference evidence="2" key="1">
    <citation type="journal article" date="2020" name="Nature">
        <title>Giant virus diversity and host interactions through global metagenomics.</title>
        <authorList>
            <person name="Schulz F."/>
            <person name="Roux S."/>
            <person name="Paez-Espino D."/>
            <person name="Jungbluth S."/>
            <person name="Walsh D.A."/>
            <person name="Denef V.J."/>
            <person name="McMahon K.D."/>
            <person name="Konstantinidis K.T."/>
            <person name="Eloe-Fadrosh E.A."/>
            <person name="Kyrpides N.C."/>
            <person name="Woyke T."/>
        </authorList>
    </citation>
    <scope>NUCLEOTIDE SEQUENCE</scope>
    <source>
        <strain evidence="2">GVMAG-M-3300023174-30</strain>
    </source>
</reference>
<name>A0A6C0DM80_9ZZZZ</name>
<dbReference type="EMBL" id="MN739643">
    <property type="protein sequence ID" value="QHT17693.1"/>
    <property type="molecule type" value="Genomic_DNA"/>
</dbReference>
<keyword evidence="1" id="KW-1133">Transmembrane helix</keyword>
<accession>A0A6C0DM80</accession>
<feature type="transmembrane region" description="Helical" evidence="1">
    <location>
        <begin position="61"/>
        <end position="87"/>
    </location>
</feature>
<evidence type="ECO:0000313" key="2">
    <source>
        <dbReference type="EMBL" id="QHT17693.1"/>
    </source>
</evidence>
<evidence type="ECO:0000256" key="1">
    <source>
        <dbReference type="SAM" id="Phobius"/>
    </source>
</evidence>
<sequence>MSSLFIGSVCGVIIVSTYIQYHKIKKFNNEIIEQREAINKITSICKKLSISKILNHTDNYIISYVYITIDCIIIIIIDIILLLIMIFNPTVNIINVILMLIPIILIVLLIIINVNHNYIKINEEYINNKGIEIINKKHEISNNYYKTLLYIVNTNETDDIDYIISHINEYILNHSHLFNIYINMNDCNMLIKSIKDTKTILNDITNDLIKNKKDDLTFIMNAKFKTVNKITRVIVKNELDKYDNDLEIYKKSLELKIKNVNDLLRINEIMASI</sequence>
<keyword evidence="1" id="KW-0812">Transmembrane</keyword>
<protein>
    <submittedName>
        <fullName evidence="2">Uncharacterized protein</fullName>
    </submittedName>
</protein>
<feature type="transmembrane region" description="Helical" evidence="1">
    <location>
        <begin position="93"/>
        <end position="112"/>
    </location>
</feature>
<keyword evidence="1" id="KW-0472">Membrane</keyword>
<dbReference type="AlphaFoldDB" id="A0A6C0DM80"/>
<proteinExistence type="predicted"/>
<organism evidence="2">
    <name type="scientific">viral metagenome</name>
    <dbReference type="NCBI Taxonomy" id="1070528"/>
    <lineage>
        <taxon>unclassified sequences</taxon>
        <taxon>metagenomes</taxon>
        <taxon>organismal metagenomes</taxon>
    </lineage>
</organism>